<dbReference type="Proteomes" id="UP000603641">
    <property type="component" value="Unassembled WGS sequence"/>
</dbReference>
<keyword evidence="2" id="KW-1185">Reference proteome</keyword>
<evidence type="ECO:0000313" key="1">
    <source>
        <dbReference type="EMBL" id="MBD7965366.1"/>
    </source>
</evidence>
<dbReference type="EMBL" id="JACSQM010000006">
    <property type="protein sequence ID" value="MBD7965366.1"/>
    <property type="molecule type" value="Genomic_DNA"/>
</dbReference>
<dbReference type="PANTHER" id="PTHR38453:SF1">
    <property type="entry name" value="CYTOPLASMIC PROTEIN"/>
    <property type="match status" value="1"/>
</dbReference>
<name>A0ABR8SPI1_9BACL</name>
<dbReference type="Pfam" id="PF04328">
    <property type="entry name" value="Sel_put"/>
    <property type="match status" value="1"/>
</dbReference>
<dbReference type="InterPro" id="IPR007423">
    <property type="entry name" value="Sel_put"/>
</dbReference>
<sequence length="68" mass="7984">MLNILWEKLKSLLKIVFYIGKGISNLPDYEAYVKHLKEKHPDQTPPTEKEFFVELLENKYGANAKRCC</sequence>
<evidence type="ECO:0000313" key="2">
    <source>
        <dbReference type="Proteomes" id="UP000603641"/>
    </source>
</evidence>
<reference evidence="1 2" key="1">
    <citation type="submission" date="2020-08" db="EMBL/GenBank/DDBJ databases">
        <title>A Genomic Blueprint of the Chicken Gut Microbiome.</title>
        <authorList>
            <person name="Gilroy R."/>
            <person name="Ravi A."/>
            <person name="Getino M."/>
            <person name="Pursley I."/>
            <person name="Horton D.L."/>
            <person name="Alikhan N.-F."/>
            <person name="Baker D."/>
            <person name="Gharbi K."/>
            <person name="Hall N."/>
            <person name="Watson M."/>
            <person name="Adriaenssens E.M."/>
            <person name="Foster-Nyarko E."/>
            <person name="Jarju S."/>
            <person name="Secka A."/>
            <person name="Antonio M."/>
            <person name="Oren A."/>
            <person name="Chaudhuri R."/>
            <person name="La Ragione R.M."/>
            <person name="Hildebrand F."/>
            <person name="Pallen M.J."/>
        </authorList>
    </citation>
    <scope>NUCLEOTIDE SEQUENCE [LARGE SCALE GENOMIC DNA]</scope>
    <source>
        <strain evidence="1 2">Sa2CUA10</strain>
    </source>
</reference>
<proteinExistence type="predicted"/>
<dbReference type="RefSeq" id="WP_191754592.1">
    <property type="nucleotide sequence ID" value="NZ_JACSQM010000006.1"/>
</dbReference>
<dbReference type="PANTHER" id="PTHR38453">
    <property type="entry name" value="CYTOPLASMIC PROTEIN-RELATED"/>
    <property type="match status" value="1"/>
</dbReference>
<protein>
    <submittedName>
        <fullName evidence="1">YbdD/YjiX family protein</fullName>
    </submittedName>
</protein>
<accession>A0ABR8SPI1</accession>
<gene>
    <name evidence="1" type="ORF">H9648_14985</name>
</gene>
<comment type="caution">
    <text evidence="1">The sequence shown here is derived from an EMBL/GenBank/DDBJ whole genome shotgun (WGS) entry which is preliminary data.</text>
</comment>
<organism evidence="1 2">
    <name type="scientific">Fictibacillus norfolkensis</name>
    <dbReference type="NCBI Taxonomy" id="2762233"/>
    <lineage>
        <taxon>Bacteria</taxon>
        <taxon>Bacillati</taxon>
        <taxon>Bacillota</taxon>
        <taxon>Bacilli</taxon>
        <taxon>Bacillales</taxon>
        <taxon>Fictibacillaceae</taxon>
        <taxon>Fictibacillus</taxon>
    </lineage>
</organism>